<reference evidence="1" key="1">
    <citation type="journal article" date="2014" name="Front. Microbiol.">
        <title>High frequency of phylogenetically diverse reductive dehalogenase-homologous genes in deep subseafloor sedimentary metagenomes.</title>
        <authorList>
            <person name="Kawai M."/>
            <person name="Futagami T."/>
            <person name="Toyoda A."/>
            <person name="Takaki Y."/>
            <person name="Nishi S."/>
            <person name="Hori S."/>
            <person name="Arai W."/>
            <person name="Tsubouchi T."/>
            <person name="Morono Y."/>
            <person name="Uchiyama I."/>
            <person name="Ito T."/>
            <person name="Fujiyama A."/>
            <person name="Inagaki F."/>
            <person name="Takami H."/>
        </authorList>
    </citation>
    <scope>NUCLEOTIDE SEQUENCE</scope>
    <source>
        <strain evidence="1">Expedition CK06-06</strain>
    </source>
</reference>
<name>X0VDT8_9ZZZZ</name>
<accession>X0VDT8</accession>
<protein>
    <submittedName>
        <fullName evidence="1">Uncharacterized protein</fullName>
    </submittedName>
</protein>
<evidence type="ECO:0000313" key="1">
    <source>
        <dbReference type="EMBL" id="GAG16339.1"/>
    </source>
</evidence>
<comment type="caution">
    <text evidence="1">The sequence shown here is derived from an EMBL/GenBank/DDBJ whole genome shotgun (WGS) entry which is preliminary data.</text>
</comment>
<gene>
    <name evidence="1" type="ORF">S01H1_50575</name>
</gene>
<dbReference type="EMBL" id="BARS01032592">
    <property type="protein sequence ID" value="GAG16339.1"/>
    <property type="molecule type" value="Genomic_DNA"/>
</dbReference>
<organism evidence="1">
    <name type="scientific">marine sediment metagenome</name>
    <dbReference type="NCBI Taxonomy" id="412755"/>
    <lineage>
        <taxon>unclassified sequences</taxon>
        <taxon>metagenomes</taxon>
        <taxon>ecological metagenomes</taxon>
    </lineage>
</organism>
<sequence>ECAWCRILKQQGLAFPATFWRDEQHRRFEIRATALKAMEKSDGG</sequence>
<proteinExistence type="predicted"/>
<dbReference type="AlphaFoldDB" id="X0VDT8"/>
<feature type="non-terminal residue" evidence="1">
    <location>
        <position position="1"/>
    </location>
</feature>